<keyword evidence="1" id="KW-1133">Transmembrane helix</keyword>
<sequence length="344" mass="38164">MVAFKRISADQIGPDGPKFLTAYLFFQVISSHLLLPILTSTFIFSKYAKRPATLISMCFTWILSGVVSSMLLYAGEFRGPEPQKGLCIAQAALLNGTVPMWSVALLAFVIQVRSALPGGPAPLNKMKLYCLLAAPYISLAIWSTACAILAVNDPVNANRSRRYFYCSLKSDVFTNLMSLFTAIMCFAAIGLQVQIGVLLHRNRRALHRAGFSSRVDMQLIVRLSIFELYILIGMIMDISTIFTNRSTLPDLFASTIGFVGFLIFSLQSDVLRTWAFWLPPPIQTPPPVYLSREPAFNPEFDLNECEKANEDWTEKVMVIGRGGLVSEGMSTIVIGREDPESVTH</sequence>
<dbReference type="EMBL" id="ML213509">
    <property type="protein sequence ID" value="TFK52629.1"/>
    <property type="molecule type" value="Genomic_DNA"/>
</dbReference>
<accession>A0A5C3N4C8</accession>
<protein>
    <recommendedName>
        <fullName evidence="4">Integral membrane protein</fullName>
    </recommendedName>
</protein>
<feature type="transmembrane region" description="Helical" evidence="1">
    <location>
        <begin position="248"/>
        <end position="266"/>
    </location>
</feature>
<evidence type="ECO:0000313" key="2">
    <source>
        <dbReference type="EMBL" id="TFK52629.1"/>
    </source>
</evidence>
<feature type="transmembrane region" description="Helical" evidence="1">
    <location>
        <begin position="128"/>
        <end position="152"/>
    </location>
</feature>
<dbReference type="Proteomes" id="UP000305948">
    <property type="component" value="Unassembled WGS sequence"/>
</dbReference>
<feature type="transmembrane region" description="Helical" evidence="1">
    <location>
        <begin position="98"/>
        <end position="116"/>
    </location>
</feature>
<feature type="transmembrane region" description="Helical" evidence="1">
    <location>
        <begin position="219"/>
        <end position="242"/>
    </location>
</feature>
<name>A0A5C3N4C8_9AGAM</name>
<feature type="transmembrane region" description="Helical" evidence="1">
    <location>
        <begin position="20"/>
        <end position="45"/>
    </location>
</feature>
<evidence type="ECO:0000313" key="3">
    <source>
        <dbReference type="Proteomes" id="UP000305948"/>
    </source>
</evidence>
<reference evidence="2 3" key="1">
    <citation type="journal article" date="2019" name="Nat. Ecol. Evol.">
        <title>Megaphylogeny resolves global patterns of mushroom evolution.</title>
        <authorList>
            <person name="Varga T."/>
            <person name="Krizsan K."/>
            <person name="Foldi C."/>
            <person name="Dima B."/>
            <person name="Sanchez-Garcia M."/>
            <person name="Sanchez-Ramirez S."/>
            <person name="Szollosi G.J."/>
            <person name="Szarkandi J.G."/>
            <person name="Papp V."/>
            <person name="Albert L."/>
            <person name="Andreopoulos W."/>
            <person name="Angelini C."/>
            <person name="Antonin V."/>
            <person name="Barry K.W."/>
            <person name="Bougher N.L."/>
            <person name="Buchanan P."/>
            <person name="Buyck B."/>
            <person name="Bense V."/>
            <person name="Catcheside P."/>
            <person name="Chovatia M."/>
            <person name="Cooper J."/>
            <person name="Damon W."/>
            <person name="Desjardin D."/>
            <person name="Finy P."/>
            <person name="Geml J."/>
            <person name="Haridas S."/>
            <person name="Hughes K."/>
            <person name="Justo A."/>
            <person name="Karasinski D."/>
            <person name="Kautmanova I."/>
            <person name="Kiss B."/>
            <person name="Kocsube S."/>
            <person name="Kotiranta H."/>
            <person name="LaButti K.M."/>
            <person name="Lechner B.E."/>
            <person name="Liimatainen K."/>
            <person name="Lipzen A."/>
            <person name="Lukacs Z."/>
            <person name="Mihaltcheva S."/>
            <person name="Morgado L.N."/>
            <person name="Niskanen T."/>
            <person name="Noordeloos M.E."/>
            <person name="Ohm R.A."/>
            <person name="Ortiz-Santana B."/>
            <person name="Ovrebo C."/>
            <person name="Racz N."/>
            <person name="Riley R."/>
            <person name="Savchenko A."/>
            <person name="Shiryaev A."/>
            <person name="Soop K."/>
            <person name="Spirin V."/>
            <person name="Szebenyi C."/>
            <person name="Tomsovsky M."/>
            <person name="Tulloss R.E."/>
            <person name="Uehling J."/>
            <person name="Grigoriev I.V."/>
            <person name="Vagvolgyi C."/>
            <person name="Papp T."/>
            <person name="Martin F.M."/>
            <person name="Miettinen O."/>
            <person name="Hibbett D.S."/>
            <person name="Nagy L.G."/>
        </authorList>
    </citation>
    <scope>NUCLEOTIDE SEQUENCE [LARGE SCALE GENOMIC DNA]</scope>
    <source>
        <strain evidence="2 3">OMC1185</strain>
    </source>
</reference>
<evidence type="ECO:0008006" key="4">
    <source>
        <dbReference type="Google" id="ProtNLM"/>
    </source>
</evidence>
<evidence type="ECO:0000256" key="1">
    <source>
        <dbReference type="SAM" id="Phobius"/>
    </source>
</evidence>
<keyword evidence="1" id="KW-0812">Transmembrane</keyword>
<gene>
    <name evidence="2" type="ORF">OE88DRAFT_1734599</name>
</gene>
<dbReference type="STRING" id="5364.A0A5C3N4C8"/>
<keyword evidence="3" id="KW-1185">Reference proteome</keyword>
<keyword evidence="1" id="KW-0472">Membrane</keyword>
<organism evidence="2 3">
    <name type="scientific">Heliocybe sulcata</name>
    <dbReference type="NCBI Taxonomy" id="5364"/>
    <lineage>
        <taxon>Eukaryota</taxon>
        <taxon>Fungi</taxon>
        <taxon>Dikarya</taxon>
        <taxon>Basidiomycota</taxon>
        <taxon>Agaricomycotina</taxon>
        <taxon>Agaricomycetes</taxon>
        <taxon>Gloeophyllales</taxon>
        <taxon>Gloeophyllaceae</taxon>
        <taxon>Heliocybe</taxon>
    </lineage>
</organism>
<dbReference type="OrthoDB" id="3232296at2759"/>
<dbReference type="AlphaFoldDB" id="A0A5C3N4C8"/>
<feature type="transmembrane region" description="Helical" evidence="1">
    <location>
        <begin position="172"/>
        <end position="199"/>
    </location>
</feature>
<proteinExistence type="predicted"/>
<feature type="transmembrane region" description="Helical" evidence="1">
    <location>
        <begin position="52"/>
        <end position="74"/>
    </location>
</feature>